<evidence type="ECO:0000313" key="1">
    <source>
        <dbReference type="EMBL" id="EQD29002.1"/>
    </source>
</evidence>
<sequence length="48" mass="5258">RQGDILRVLQVIKMRGTSHSQAQYVVELTPIGMLMAPHLKGGRPEGGM</sequence>
<organism evidence="1">
    <name type="scientific">mine drainage metagenome</name>
    <dbReference type="NCBI Taxonomy" id="410659"/>
    <lineage>
        <taxon>unclassified sequences</taxon>
        <taxon>metagenomes</taxon>
        <taxon>ecological metagenomes</taxon>
    </lineage>
</organism>
<dbReference type="AlphaFoldDB" id="T0YB29"/>
<feature type="non-terminal residue" evidence="1">
    <location>
        <position position="1"/>
    </location>
</feature>
<name>T0YB29_9ZZZZ</name>
<dbReference type="EMBL" id="AUZZ01010666">
    <property type="protein sequence ID" value="EQD29002.1"/>
    <property type="molecule type" value="Genomic_DNA"/>
</dbReference>
<accession>T0YB29</accession>
<proteinExistence type="predicted"/>
<protein>
    <submittedName>
        <fullName evidence="1">KaiA binding domain protein</fullName>
    </submittedName>
</protein>
<reference evidence="1" key="2">
    <citation type="journal article" date="2014" name="ISME J.">
        <title>Microbial stratification in low pH oxic and suboxic macroscopic growths along an acid mine drainage.</title>
        <authorList>
            <person name="Mendez-Garcia C."/>
            <person name="Mesa V."/>
            <person name="Sprenger R.R."/>
            <person name="Richter M."/>
            <person name="Diez M.S."/>
            <person name="Solano J."/>
            <person name="Bargiela R."/>
            <person name="Golyshina O.V."/>
            <person name="Manteca A."/>
            <person name="Ramos J.L."/>
            <person name="Gallego J.R."/>
            <person name="Llorente I."/>
            <person name="Martins Dos Santos V.A."/>
            <person name="Jensen O.N."/>
            <person name="Pelaez A.I."/>
            <person name="Sanchez J."/>
            <person name="Ferrer M."/>
        </authorList>
    </citation>
    <scope>NUCLEOTIDE SEQUENCE</scope>
</reference>
<comment type="caution">
    <text evidence="1">The sequence shown here is derived from an EMBL/GenBank/DDBJ whole genome shotgun (WGS) entry which is preliminary data.</text>
</comment>
<gene>
    <name evidence="1" type="ORF">B2A_14680</name>
</gene>
<reference evidence="1" key="1">
    <citation type="submission" date="2013-08" db="EMBL/GenBank/DDBJ databases">
        <authorList>
            <person name="Mendez C."/>
            <person name="Richter M."/>
            <person name="Ferrer M."/>
            <person name="Sanchez J."/>
        </authorList>
    </citation>
    <scope>NUCLEOTIDE SEQUENCE</scope>
</reference>